<dbReference type="AlphaFoldDB" id="A0AAP3V0C4"/>
<reference evidence="10 11" key="1">
    <citation type="submission" date="2023-03" db="EMBL/GenBank/DDBJ databases">
        <title>YIM 152171 draft genome.</title>
        <authorList>
            <person name="Yang Z."/>
        </authorList>
    </citation>
    <scope>NUCLEOTIDE SEQUENCE [LARGE SCALE GENOMIC DNA]</scope>
    <source>
        <strain evidence="10 11">YIM 152171</strain>
    </source>
</reference>
<keyword evidence="8" id="KW-0456">Lyase</keyword>
<comment type="cofactor">
    <cofactor evidence="4">
        <name>Mg(2+)</name>
        <dbReference type="ChEBI" id="CHEBI:18420"/>
    </cofactor>
</comment>
<evidence type="ECO:0000313" key="10">
    <source>
        <dbReference type="EMBL" id="MDF1586271.1"/>
    </source>
</evidence>
<dbReference type="SUPFAM" id="SSF53686">
    <property type="entry name" value="Tryptophan synthase beta subunit-like PLP-dependent enzymes"/>
    <property type="match status" value="1"/>
</dbReference>
<sequence length="330" mass="34500">MTSATAQADRPLLTIEDVRRAAARLKGIAVRTPLLESEALNARVGGRLLVKAEPLQRTGSFKFRGAYNTISQVEAAAVVAYSSGNHAQGVALAARLLGKKATIVMPADAPRIKLENTKAMGAEVVTYDRFGESREAIGEEIVARTGAALVKPYDDSRIMAGQGTAGLEIAEQARELGVTIDAAAANSSGGGLIAGCGVALREFFPEIELHCAEPAGFDDHARSLSAGERLSNEPGRSSICDALLSPNPGELTFEINRRQLKSGLVVEEALVREAMRAAFRELKLVIEPGGAVALAAALSGILDCRGRTVAVVASGGNVDPALYAEILTEA</sequence>
<dbReference type="RefSeq" id="WP_327788688.1">
    <property type="nucleotide sequence ID" value="NZ_JARGEQ010000082.1"/>
</dbReference>
<keyword evidence="6" id="KW-0460">Magnesium</keyword>
<dbReference type="GO" id="GO:0000287">
    <property type="term" value="F:magnesium ion binding"/>
    <property type="evidence" value="ECO:0007669"/>
    <property type="project" value="TreeGrafter"/>
</dbReference>
<keyword evidence="11" id="KW-1185">Reference proteome</keyword>
<evidence type="ECO:0000256" key="6">
    <source>
        <dbReference type="ARBA" id="ARBA00022842"/>
    </source>
</evidence>
<dbReference type="PANTHER" id="PTHR43050:SF1">
    <property type="entry name" value="SERINE RACEMASE"/>
    <property type="match status" value="1"/>
</dbReference>
<dbReference type="CDD" id="cd01562">
    <property type="entry name" value="Thr-dehyd"/>
    <property type="match status" value="1"/>
</dbReference>
<dbReference type="InterPro" id="IPR000634">
    <property type="entry name" value="Ser/Thr_deHydtase_PyrdxlP-BS"/>
</dbReference>
<dbReference type="GO" id="GO:0030170">
    <property type="term" value="F:pyridoxal phosphate binding"/>
    <property type="evidence" value="ECO:0007669"/>
    <property type="project" value="InterPro"/>
</dbReference>
<evidence type="ECO:0000256" key="5">
    <source>
        <dbReference type="ARBA" id="ARBA00010869"/>
    </source>
</evidence>
<dbReference type="GO" id="GO:0070179">
    <property type="term" value="P:D-serine biosynthetic process"/>
    <property type="evidence" value="ECO:0007669"/>
    <property type="project" value="TreeGrafter"/>
</dbReference>
<dbReference type="EMBL" id="JARGEQ010000082">
    <property type="protein sequence ID" value="MDF1586271.1"/>
    <property type="molecule type" value="Genomic_DNA"/>
</dbReference>
<evidence type="ECO:0000256" key="7">
    <source>
        <dbReference type="ARBA" id="ARBA00022898"/>
    </source>
</evidence>
<dbReference type="InterPro" id="IPR036052">
    <property type="entry name" value="TrpB-like_PALP_sf"/>
</dbReference>
<evidence type="ECO:0000256" key="8">
    <source>
        <dbReference type="ARBA" id="ARBA00023239"/>
    </source>
</evidence>
<comment type="cofactor">
    <cofactor evidence="1">
        <name>Ca(2+)</name>
        <dbReference type="ChEBI" id="CHEBI:29108"/>
    </cofactor>
</comment>
<accession>A0AAP3V0C4</accession>
<dbReference type="GO" id="GO:0003941">
    <property type="term" value="F:L-serine ammonia-lyase activity"/>
    <property type="evidence" value="ECO:0007669"/>
    <property type="project" value="TreeGrafter"/>
</dbReference>
<evidence type="ECO:0000256" key="3">
    <source>
        <dbReference type="ARBA" id="ARBA00001936"/>
    </source>
</evidence>
<gene>
    <name evidence="10" type="ORF">PZ740_07715</name>
</gene>
<evidence type="ECO:0000313" key="11">
    <source>
        <dbReference type="Proteomes" id="UP001301140"/>
    </source>
</evidence>
<keyword evidence="7" id="KW-0663">Pyridoxal phosphate</keyword>
<dbReference type="GO" id="GO:0005524">
    <property type="term" value="F:ATP binding"/>
    <property type="evidence" value="ECO:0007669"/>
    <property type="project" value="TreeGrafter"/>
</dbReference>
<dbReference type="Proteomes" id="UP001301140">
    <property type="component" value="Unassembled WGS sequence"/>
</dbReference>
<evidence type="ECO:0000256" key="2">
    <source>
        <dbReference type="ARBA" id="ARBA00001933"/>
    </source>
</evidence>
<evidence type="ECO:0000256" key="4">
    <source>
        <dbReference type="ARBA" id="ARBA00001946"/>
    </source>
</evidence>
<evidence type="ECO:0000259" key="9">
    <source>
        <dbReference type="Pfam" id="PF00291"/>
    </source>
</evidence>
<dbReference type="GO" id="GO:0018114">
    <property type="term" value="F:threonine racemase activity"/>
    <property type="evidence" value="ECO:0007669"/>
    <property type="project" value="TreeGrafter"/>
</dbReference>
<comment type="cofactor">
    <cofactor evidence="2">
        <name>pyridoxal 5'-phosphate</name>
        <dbReference type="ChEBI" id="CHEBI:597326"/>
    </cofactor>
</comment>
<proteinExistence type="inferred from homology"/>
<dbReference type="PANTHER" id="PTHR43050">
    <property type="entry name" value="SERINE / THREONINE RACEMASE FAMILY MEMBER"/>
    <property type="match status" value="1"/>
</dbReference>
<comment type="cofactor">
    <cofactor evidence="3">
        <name>Mn(2+)</name>
        <dbReference type="ChEBI" id="CHEBI:29035"/>
    </cofactor>
</comment>
<dbReference type="InterPro" id="IPR001926">
    <property type="entry name" value="TrpB-like_PALP"/>
</dbReference>
<feature type="domain" description="Tryptophan synthase beta chain-like PALP" evidence="9">
    <location>
        <begin position="31"/>
        <end position="315"/>
    </location>
</feature>
<comment type="similarity">
    <text evidence="5">Belongs to the serine/threonine dehydratase family.</text>
</comment>
<comment type="caution">
    <text evidence="10">The sequence shown here is derived from an EMBL/GenBank/DDBJ whole genome shotgun (WGS) entry which is preliminary data.</text>
</comment>
<dbReference type="FunFam" id="3.40.50.1100:FF:000005">
    <property type="entry name" value="Threonine dehydratase catabolic"/>
    <property type="match status" value="1"/>
</dbReference>
<dbReference type="PROSITE" id="PS00165">
    <property type="entry name" value="DEHYDRATASE_SER_THR"/>
    <property type="match status" value="1"/>
</dbReference>
<dbReference type="GO" id="GO:0030378">
    <property type="term" value="F:serine racemase activity"/>
    <property type="evidence" value="ECO:0007669"/>
    <property type="project" value="TreeGrafter"/>
</dbReference>
<protein>
    <submittedName>
        <fullName evidence="10">Threonine/serine dehydratase</fullName>
    </submittedName>
</protein>
<dbReference type="Pfam" id="PF00291">
    <property type="entry name" value="PALP"/>
    <property type="match status" value="1"/>
</dbReference>
<evidence type="ECO:0000256" key="1">
    <source>
        <dbReference type="ARBA" id="ARBA00001913"/>
    </source>
</evidence>
<organism evidence="10 11">
    <name type="scientific">Marinimicrococcus flavescens</name>
    <dbReference type="NCBI Taxonomy" id="3031815"/>
    <lineage>
        <taxon>Bacteria</taxon>
        <taxon>Pseudomonadati</taxon>
        <taxon>Pseudomonadota</taxon>
        <taxon>Alphaproteobacteria</taxon>
        <taxon>Geminicoccales</taxon>
        <taxon>Geminicoccaceae</taxon>
        <taxon>Marinimicrococcus</taxon>
    </lineage>
</organism>
<dbReference type="Gene3D" id="3.40.50.1100">
    <property type="match status" value="2"/>
</dbReference>
<name>A0AAP3V0C4_9PROT</name>